<name>A0A2H4JGZ6_9CAUD</name>
<dbReference type="GO" id="GO:0003677">
    <property type="term" value="F:DNA binding"/>
    <property type="evidence" value="ECO:0007669"/>
    <property type="project" value="InterPro"/>
</dbReference>
<dbReference type="CDD" id="cd00093">
    <property type="entry name" value="HTH_XRE"/>
    <property type="match status" value="1"/>
</dbReference>
<protein>
    <recommendedName>
        <fullName evidence="1">HTH cro/C1-type domain-containing protein</fullName>
    </recommendedName>
</protein>
<gene>
    <name evidence="2" type="ORF">7F13_22</name>
</gene>
<evidence type="ECO:0000313" key="2">
    <source>
        <dbReference type="EMBL" id="ASN72536.1"/>
    </source>
</evidence>
<dbReference type="PROSITE" id="PS50943">
    <property type="entry name" value="HTH_CROC1"/>
    <property type="match status" value="1"/>
</dbReference>
<dbReference type="Pfam" id="PF01381">
    <property type="entry name" value="HTH_3"/>
    <property type="match status" value="1"/>
</dbReference>
<dbReference type="InterPro" id="IPR001387">
    <property type="entry name" value="Cro/C1-type_HTH"/>
</dbReference>
<dbReference type="EMBL" id="MF417958">
    <property type="protein sequence ID" value="ASN72536.1"/>
    <property type="molecule type" value="Genomic_DNA"/>
</dbReference>
<dbReference type="Gene3D" id="1.10.260.40">
    <property type="entry name" value="lambda repressor-like DNA-binding domains"/>
    <property type="match status" value="1"/>
</dbReference>
<sequence>MSKTILSNNLKDLLNRKGKSQTDMAKELDLKESTVSSWINGLKYPRRDKIELLADYFNVQPSDITDDKNTYDTIAAHLDDDFTEEELQKIRDFAELVRQARKKD</sequence>
<reference evidence="2" key="1">
    <citation type="submission" date="2017-06" db="EMBL/GenBank/DDBJ databases">
        <title>Novel phages from South African skin metaviromes.</title>
        <authorList>
            <person name="van Zyl L.J."/>
            <person name="Abrahams Y."/>
            <person name="Stander E.A."/>
            <person name="Kirby B.M."/>
            <person name="Clavaud C."/>
            <person name="Farcet C."/>
            <person name="Breton L."/>
            <person name="Trindade M.I."/>
        </authorList>
    </citation>
    <scope>NUCLEOTIDE SEQUENCE</scope>
</reference>
<dbReference type="InterPro" id="IPR010982">
    <property type="entry name" value="Lambda_DNA-bd_dom_sf"/>
</dbReference>
<accession>A0A2H4JGZ6</accession>
<proteinExistence type="predicted"/>
<dbReference type="SUPFAM" id="SSF47413">
    <property type="entry name" value="lambda repressor-like DNA-binding domains"/>
    <property type="match status" value="1"/>
</dbReference>
<dbReference type="SMART" id="SM00530">
    <property type="entry name" value="HTH_XRE"/>
    <property type="match status" value="1"/>
</dbReference>
<evidence type="ECO:0000259" key="1">
    <source>
        <dbReference type="PROSITE" id="PS50943"/>
    </source>
</evidence>
<feature type="domain" description="HTH cro/C1-type" evidence="1">
    <location>
        <begin position="10"/>
        <end position="64"/>
    </location>
</feature>
<organism evidence="2">
    <name type="scientific">uncultured Caudovirales phage</name>
    <dbReference type="NCBI Taxonomy" id="2100421"/>
    <lineage>
        <taxon>Viruses</taxon>
        <taxon>Duplodnaviria</taxon>
        <taxon>Heunggongvirae</taxon>
        <taxon>Uroviricota</taxon>
        <taxon>Caudoviricetes</taxon>
        <taxon>Peduoviridae</taxon>
        <taxon>Maltschvirus</taxon>
        <taxon>Maltschvirus maltsch</taxon>
    </lineage>
</organism>